<dbReference type="Proteomes" id="UP000077384">
    <property type="component" value="Unassembled WGS sequence"/>
</dbReference>
<dbReference type="EMBL" id="LROR01000084">
    <property type="protein sequence ID" value="OBR90947.1"/>
    <property type="molecule type" value="Genomic_DNA"/>
</dbReference>
<keyword evidence="5" id="KW-1185">Reference proteome</keyword>
<evidence type="ECO:0000313" key="4">
    <source>
        <dbReference type="Proteomes" id="UP000077384"/>
    </source>
</evidence>
<dbReference type="EMBL" id="LITQ01000025">
    <property type="protein sequence ID" value="OAA91505.1"/>
    <property type="molecule type" value="Genomic_DNA"/>
</dbReference>
<reference evidence="2 4" key="1">
    <citation type="journal article" date="2015" name="Biotechnol. Bioeng.">
        <title>Genome sequence and phenotypic characterization of Caulobacter segnis.</title>
        <authorList>
            <person name="Patel S."/>
            <person name="Fletcher B."/>
            <person name="Scott D.C."/>
            <person name="Ely B."/>
        </authorList>
    </citation>
    <scope>NUCLEOTIDE SEQUENCE [LARGE SCALE GENOMIC DNA]</scope>
    <source>
        <strain evidence="2 4">PS02</strain>
    </source>
</reference>
<dbReference type="PANTHER" id="PTHR40072">
    <property type="entry name" value="MOLYBDOPTERIN-GUANINE DINUCLEOTIDE BIOSYNTHESIS ADAPTER PROTEIN-RELATED"/>
    <property type="match status" value="1"/>
</dbReference>
<dbReference type="NCBIfam" id="TIGR00176">
    <property type="entry name" value="mobB"/>
    <property type="match status" value="1"/>
</dbReference>
<dbReference type="InterPro" id="IPR027417">
    <property type="entry name" value="P-loop_NTPase"/>
</dbReference>
<evidence type="ECO:0000313" key="3">
    <source>
        <dbReference type="EMBL" id="OBR90947.1"/>
    </source>
</evidence>
<dbReference type="Proteomes" id="UP000093694">
    <property type="component" value="Unassembled WGS sequence"/>
</dbReference>
<dbReference type="RefSeq" id="WP_023162854.1">
    <property type="nucleotide sequence ID" value="NZ_LITQ01000025.1"/>
</dbReference>
<dbReference type="GO" id="GO:0005525">
    <property type="term" value="F:GTP binding"/>
    <property type="evidence" value="ECO:0007669"/>
    <property type="project" value="InterPro"/>
</dbReference>
<gene>
    <name evidence="2" type="primary">mobB</name>
    <name evidence="3" type="ORF">CLCOS_36800</name>
    <name evidence="2" type="ORF">WX73_01659</name>
</gene>
<dbReference type="Pfam" id="PF03205">
    <property type="entry name" value="MobB"/>
    <property type="match status" value="1"/>
</dbReference>
<dbReference type="SUPFAM" id="SSF52540">
    <property type="entry name" value="P-loop containing nucleoside triphosphate hydrolases"/>
    <property type="match status" value="1"/>
</dbReference>
<dbReference type="InterPro" id="IPR052539">
    <property type="entry name" value="MGD_biosynthesis_adapter"/>
</dbReference>
<evidence type="ECO:0000313" key="5">
    <source>
        <dbReference type="Proteomes" id="UP000093694"/>
    </source>
</evidence>
<dbReference type="PANTHER" id="PTHR40072:SF1">
    <property type="entry name" value="MOLYBDOPTERIN-GUANINE DINUCLEOTIDE BIOSYNTHESIS ADAPTER PROTEIN"/>
    <property type="match status" value="1"/>
</dbReference>
<evidence type="ECO:0000259" key="1">
    <source>
        <dbReference type="Pfam" id="PF03205"/>
    </source>
</evidence>
<protein>
    <submittedName>
        <fullName evidence="2">Molybdopterin-guanine dinucleotide biosynthesis adapter protein</fullName>
    </submittedName>
</protein>
<accession>A0A162J7R5</accession>
<organism evidence="2 4">
    <name type="scientific">Clostridium coskatii</name>
    <dbReference type="NCBI Taxonomy" id="1705578"/>
    <lineage>
        <taxon>Bacteria</taxon>
        <taxon>Bacillati</taxon>
        <taxon>Bacillota</taxon>
        <taxon>Clostridia</taxon>
        <taxon>Eubacteriales</taxon>
        <taxon>Clostridiaceae</taxon>
        <taxon>Clostridium</taxon>
    </lineage>
</organism>
<comment type="caution">
    <text evidence="2">The sequence shown here is derived from an EMBL/GenBank/DDBJ whole genome shotgun (WGS) entry which is preliminary data.</text>
</comment>
<dbReference type="Gene3D" id="3.40.50.300">
    <property type="entry name" value="P-loop containing nucleotide triphosphate hydrolases"/>
    <property type="match status" value="1"/>
</dbReference>
<name>A0A162J7R5_9CLOT</name>
<dbReference type="InterPro" id="IPR004435">
    <property type="entry name" value="MobB_dom"/>
</dbReference>
<feature type="domain" description="Molybdopterin-guanine dinucleotide biosynthesis protein B (MobB)" evidence="1">
    <location>
        <begin position="13"/>
        <end position="145"/>
    </location>
</feature>
<dbReference type="PATRIC" id="fig|1705578.3.peg.1915"/>
<dbReference type="AlphaFoldDB" id="A0A162J7R5"/>
<evidence type="ECO:0000313" key="2">
    <source>
        <dbReference type="EMBL" id="OAA91505.1"/>
    </source>
</evidence>
<proteinExistence type="predicted"/>
<dbReference type="CDD" id="cd03116">
    <property type="entry name" value="MobB"/>
    <property type="match status" value="1"/>
</dbReference>
<reference evidence="3 5" key="2">
    <citation type="journal article" date="2016" name="Front. Microbiol.">
        <title>Industrial Acetogenic Biocatalysts: A Comparative Metabolic and Genomic Analysis.</title>
        <authorList>
            <person name="Bengelsdorf F."/>
            <person name="Poehlein A."/>
            <person name="Sonja S."/>
            <person name="Erz C."/>
            <person name="Hummel T."/>
            <person name="Hoffmeister S."/>
            <person name="Daniel R."/>
            <person name="Durre P."/>
        </authorList>
    </citation>
    <scope>NUCLEOTIDE SEQUENCE [LARGE SCALE GENOMIC DNA]</scope>
    <source>
        <strain evidence="3 5">PTA-10522</strain>
    </source>
</reference>
<dbReference type="GO" id="GO:0006777">
    <property type="term" value="P:Mo-molybdopterin cofactor biosynthetic process"/>
    <property type="evidence" value="ECO:0007669"/>
    <property type="project" value="InterPro"/>
</dbReference>
<sequence length="189" mass="20991">MENLYSNKRSVISIISSSSNSGKTTLIEGIIRILKSRGYKVGAIKNDAHKLQIDYPGKDSFRFTEAGADNVVIASDNTVAMIKKVSGPKSIEELLLLFQDVDIVIVEGFKGNEFPKIEVYRKNASKCLLYKNSKYNFQNFVAIVTNENLITDIPVFDINDTKKIADFIENDFIGGNKNGENHGTSCSQI</sequence>